<sequence length="311" mass="35669">MSSDIQARKRRQECKIARTKMSKRSTEGTILPALHYINRRVHEHQAEGMHGFTRQFETQRGLMRRVAAVERIAVVAARYWELPAATKLAPKGSVAAGSSCRRLGSPPYTGGGGTRVPGVLALRSASNGPSIYQDFFHGTDYLEAVLNEKIRKGDMVLILTTDGAQLYRSKPFFNRVRLLDDSEADSDEEEDAATLQNEFVDVHFYFILELEQRKHFLAVGSFFGPPCKHLLDFFFGNYWSFQHQRDTDVRAFKIQEIESVVMMGPDHQYRHHRDDEAAEDRWFYMEKPFLKGAHWAGHDESDEDMDDVDAY</sequence>
<name>A0AAV9ZPK3_9AGAR</name>
<reference evidence="1 2" key="1">
    <citation type="journal article" date="2024" name="J Genomics">
        <title>Draft genome sequencing and assembly of Favolaschia claudopus CIRM-BRFM 2984 isolated from oak limbs.</title>
        <authorList>
            <person name="Navarro D."/>
            <person name="Drula E."/>
            <person name="Chaduli D."/>
            <person name="Cazenave R."/>
            <person name="Ahrendt S."/>
            <person name="Wang J."/>
            <person name="Lipzen A."/>
            <person name="Daum C."/>
            <person name="Barry K."/>
            <person name="Grigoriev I.V."/>
            <person name="Favel A."/>
            <person name="Rosso M.N."/>
            <person name="Martin F."/>
        </authorList>
    </citation>
    <scope>NUCLEOTIDE SEQUENCE [LARGE SCALE GENOMIC DNA]</scope>
    <source>
        <strain evidence="1 2">CIRM-BRFM 2984</strain>
    </source>
</reference>
<accession>A0AAV9ZPK3</accession>
<dbReference type="AlphaFoldDB" id="A0AAV9ZPK3"/>
<organism evidence="1 2">
    <name type="scientific">Favolaschia claudopus</name>
    <dbReference type="NCBI Taxonomy" id="2862362"/>
    <lineage>
        <taxon>Eukaryota</taxon>
        <taxon>Fungi</taxon>
        <taxon>Dikarya</taxon>
        <taxon>Basidiomycota</taxon>
        <taxon>Agaricomycotina</taxon>
        <taxon>Agaricomycetes</taxon>
        <taxon>Agaricomycetidae</taxon>
        <taxon>Agaricales</taxon>
        <taxon>Marasmiineae</taxon>
        <taxon>Mycenaceae</taxon>
        <taxon>Favolaschia</taxon>
    </lineage>
</organism>
<protein>
    <submittedName>
        <fullName evidence="1">Uncharacterized protein</fullName>
    </submittedName>
</protein>
<comment type="caution">
    <text evidence="1">The sequence shown here is derived from an EMBL/GenBank/DDBJ whole genome shotgun (WGS) entry which is preliminary data.</text>
</comment>
<evidence type="ECO:0000313" key="1">
    <source>
        <dbReference type="EMBL" id="KAK6988337.1"/>
    </source>
</evidence>
<evidence type="ECO:0000313" key="2">
    <source>
        <dbReference type="Proteomes" id="UP001362999"/>
    </source>
</evidence>
<keyword evidence="2" id="KW-1185">Reference proteome</keyword>
<dbReference type="Proteomes" id="UP001362999">
    <property type="component" value="Unassembled WGS sequence"/>
</dbReference>
<dbReference type="EMBL" id="JAWWNJ010000123">
    <property type="protein sequence ID" value="KAK6988337.1"/>
    <property type="molecule type" value="Genomic_DNA"/>
</dbReference>
<gene>
    <name evidence="1" type="ORF">R3P38DRAFT_2804607</name>
</gene>
<proteinExistence type="predicted"/>